<protein>
    <submittedName>
        <fullName evidence="2">Uncharacterized protein</fullName>
    </submittedName>
</protein>
<evidence type="ECO:0000313" key="5">
    <source>
        <dbReference type="EMBL" id="AOV58420.1"/>
    </source>
</evidence>
<dbReference type="Proteomes" id="UP000241494">
    <property type="component" value="Segment"/>
</dbReference>
<dbReference type="EMBL" id="KU686194">
    <property type="protein sequence ID" value="AOV57920.1"/>
    <property type="molecule type" value="Genomic_DNA"/>
</dbReference>
<evidence type="ECO:0000313" key="1">
    <source>
        <dbReference type="EMBL" id="AOV57420.1"/>
    </source>
</evidence>
<sequence>MTVNAFHVTIYYTEERKREFHYKMPSHQQGTDSILRKMKAENPDAFCVIVERNGKESQWINPDFK</sequence>
<evidence type="ECO:0000313" key="4">
    <source>
        <dbReference type="EMBL" id="AOV58170.1"/>
    </source>
</evidence>
<organism evidence="2 6">
    <name type="scientific">Synechococcus phage S-CAM1</name>
    <dbReference type="NCBI Taxonomy" id="754037"/>
    <lineage>
        <taxon>Viruses</taxon>
        <taxon>Duplodnaviria</taxon>
        <taxon>Heunggongvirae</taxon>
        <taxon>Uroviricota</taxon>
        <taxon>Caudoviricetes</taxon>
        <taxon>Pantevenvirales</taxon>
        <taxon>Kyanoviridae</taxon>
        <taxon>Anaposvirus</taxon>
        <taxon>Anaposvirus socalone</taxon>
    </lineage>
</organism>
<proteinExistence type="predicted"/>
<evidence type="ECO:0000313" key="2">
    <source>
        <dbReference type="EMBL" id="AOV57670.1"/>
    </source>
</evidence>
<dbReference type="Proteomes" id="UP000241591">
    <property type="component" value="Segment"/>
</dbReference>
<reference evidence="6 7" key="1">
    <citation type="journal article" date="2016" name="Virology">
        <title>The genomic content and context of auxiliary metabolic genes in marine cyanomyoviruses.</title>
        <authorList>
            <person name="Crummett L.T."/>
            <person name="Puxty R.J."/>
            <person name="Weihe C."/>
            <person name="Marston M.F."/>
            <person name="Martiny J.B."/>
        </authorList>
    </citation>
    <scope>NUCLEOTIDE SEQUENCE [LARGE SCALE GENOMIC DNA]</scope>
    <source>
        <strain evidence="1">0309SB33</strain>
        <strain evidence="2">0310NB17</strain>
        <strain evidence="3">0809CC03</strain>
        <strain evidence="4">0810SB17</strain>
        <strain evidence="5">0910CC29</strain>
    </source>
</reference>
<dbReference type="Proteomes" id="UP000240287">
    <property type="component" value="Genome"/>
</dbReference>
<evidence type="ECO:0000313" key="6">
    <source>
        <dbReference type="Proteomes" id="UP000240287"/>
    </source>
</evidence>
<gene>
    <name evidence="3" type="ORF">C030809_165</name>
    <name evidence="5" type="ORF">C290910_165</name>
    <name evidence="2" type="ORF">N170310_165</name>
    <name evidence="1" type="ORF">N330309_165</name>
    <name evidence="4" type="ORF">S170810_165</name>
</gene>
<dbReference type="EMBL" id="KU686193">
    <property type="protein sequence ID" value="AOV57670.1"/>
    <property type="molecule type" value="Genomic_DNA"/>
</dbReference>
<dbReference type="EMBL" id="KU686195">
    <property type="protein sequence ID" value="AOV58170.1"/>
    <property type="molecule type" value="Genomic_DNA"/>
</dbReference>
<dbReference type="EMBL" id="KU686196">
    <property type="protein sequence ID" value="AOV58420.1"/>
    <property type="molecule type" value="Genomic_DNA"/>
</dbReference>
<dbReference type="Proteomes" id="UP000241265">
    <property type="component" value="Genome"/>
</dbReference>
<accession>A0A1D8KG70</accession>
<dbReference type="Proteomes" id="UP000241610">
    <property type="component" value="Segment"/>
</dbReference>
<evidence type="ECO:0000313" key="7">
    <source>
        <dbReference type="Proteomes" id="UP000241265"/>
    </source>
</evidence>
<name>A0A1D8KG70_9CAUD</name>
<evidence type="ECO:0000313" key="3">
    <source>
        <dbReference type="EMBL" id="AOV57920.1"/>
    </source>
</evidence>
<dbReference type="EMBL" id="KU686192">
    <property type="protein sequence ID" value="AOV57420.1"/>
    <property type="molecule type" value="Genomic_DNA"/>
</dbReference>